<dbReference type="Gene3D" id="3.30.70.120">
    <property type="match status" value="1"/>
</dbReference>
<dbReference type="InterPro" id="IPR015867">
    <property type="entry name" value="N-reg_PII/ATP_PRibTrfase_C"/>
</dbReference>
<reference evidence="2" key="1">
    <citation type="submission" date="2021-01" db="EMBL/GenBank/DDBJ databases">
        <title>Modified the classification status of verrucomicrobia.</title>
        <authorList>
            <person name="Feng X."/>
        </authorList>
    </citation>
    <scope>NUCLEOTIDE SEQUENCE</scope>
    <source>
        <strain evidence="2">KCTC 12986</strain>
    </source>
</reference>
<dbReference type="GO" id="GO:0005507">
    <property type="term" value="F:copper ion binding"/>
    <property type="evidence" value="ECO:0007669"/>
    <property type="project" value="TreeGrafter"/>
</dbReference>
<accession>A0A934RL45</accession>
<sequence>MTTFGDFAAARSVVRELVERELVACGTILPGATSIYRWEGELCEEEEVLVLLKAAGEQYPAIEKALGDLHPYDEPEIVALDFAAASPGYLAFLLGESR</sequence>
<dbReference type="Proteomes" id="UP000604083">
    <property type="component" value="Unassembled WGS sequence"/>
</dbReference>
<dbReference type="AlphaFoldDB" id="A0A934RL45"/>
<comment type="caution">
    <text evidence="2">The sequence shown here is derived from an EMBL/GenBank/DDBJ whole genome shotgun (WGS) entry which is preliminary data.</text>
</comment>
<dbReference type="InterPro" id="IPR011322">
    <property type="entry name" value="N-reg_PII-like_a/b"/>
</dbReference>
<dbReference type="InterPro" id="IPR004323">
    <property type="entry name" value="Ion_tolerance_CutA"/>
</dbReference>
<evidence type="ECO:0000313" key="2">
    <source>
        <dbReference type="EMBL" id="MBK1832750.1"/>
    </source>
</evidence>
<dbReference type="PANTHER" id="PTHR23419:SF8">
    <property type="entry name" value="FI09726P"/>
    <property type="match status" value="1"/>
</dbReference>
<comment type="similarity">
    <text evidence="1">Belongs to the CutA family.</text>
</comment>
<dbReference type="RefSeq" id="WP_200390186.1">
    <property type="nucleotide sequence ID" value="NZ_JAENIO010000003.1"/>
</dbReference>
<protein>
    <submittedName>
        <fullName evidence="2">Divalent-cation tolerance protein CutA</fullName>
    </submittedName>
</protein>
<organism evidence="2 3">
    <name type="scientific">Roseibacillus ishigakijimensis</name>
    <dbReference type="NCBI Taxonomy" id="454146"/>
    <lineage>
        <taxon>Bacteria</taxon>
        <taxon>Pseudomonadati</taxon>
        <taxon>Verrucomicrobiota</taxon>
        <taxon>Verrucomicrobiia</taxon>
        <taxon>Verrucomicrobiales</taxon>
        <taxon>Verrucomicrobiaceae</taxon>
        <taxon>Roseibacillus</taxon>
    </lineage>
</organism>
<dbReference type="SUPFAM" id="SSF54913">
    <property type="entry name" value="GlnB-like"/>
    <property type="match status" value="1"/>
</dbReference>
<dbReference type="GO" id="GO:0010038">
    <property type="term" value="P:response to metal ion"/>
    <property type="evidence" value="ECO:0007669"/>
    <property type="project" value="InterPro"/>
</dbReference>
<name>A0A934RL45_9BACT</name>
<evidence type="ECO:0000313" key="3">
    <source>
        <dbReference type="Proteomes" id="UP000604083"/>
    </source>
</evidence>
<gene>
    <name evidence="2" type="ORF">JIN78_01645</name>
</gene>
<keyword evidence="3" id="KW-1185">Reference proteome</keyword>
<proteinExistence type="inferred from homology"/>
<dbReference type="PANTHER" id="PTHR23419">
    <property type="entry name" value="DIVALENT CATION TOLERANCE CUTA-RELATED"/>
    <property type="match status" value="1"/>
</dbReference>
<dbReference type="EMBL" id="JAENIO010000003">
    <property type="protein sequence ID" value="MBK1832750.1"/>
    <property type="molecule type" value="Genomic_DNA"/>
</dbReference>
<dbReference type="Pfam" id="PF03091">
    <property type="entry name" value="CutA1"/>
    <property type="match status" value="1"/>
</dbReference>
<evidence type="ECO:0000256" key="1">
    <source>
        <dbReference type="ARBA" id="ARBA00010169"/>
    </source>
</evidence>